<dbReference type="EnsemblPlants" id="OPUNC06G09930.1">
    <property type="protein sequence ID" value="OPUNC06G09930.1"/>
    <property type="gene ID" value="OPUNC06G09930"/>
</dbReference>
<feature type="compositionally biased region" description="Basic and acidic residues" evidence="1">
    <location>
        <begin position="79"/>
        <end position="97"/>
    </location>
</feature>
<sequence>MWHSTRANHGGDSTPHPPIAFLYEKHGAKYCHRFLVRFRRSGFTPLCLASPTPPAPCNPPSCLRRRAPSPVLYLPTDGSEIRGPRQEGKVEKGREARVPQTSSELGSASTATLVKAHLDRWCR</sequence>
<feature type="region of interest" description="Disordered" evidence="1">
    <location>
        <begin position="73"/>
        <end position="108"/>
    </location>
</feature>
<name>A0A0E0LAA5_ORYPU</name>
<dbReference type="Gramene" id="OPUNC06G09930.1">
    <property type="protein sequence ID" value="OPUNC06G09930.1"/>
    <property type="gene ID" value="OPUNC06G09930"/>
</dbReference>
<evidence type="ECO:0000313" key="2">
    <source>
        <dbReference type="EnsemblPlants" id="OPUNC06G09930.1"/>
    </source>
</evidence>
<evidence type="ECO:0000256" key="1">
    <source>
        <dbReference type="SAM" id="MobiDB-lite"/>
    </source>
</evidence>
<feature type="compositionally biased region" description="Polar residues" evidence="1">
    <location>
        <begin position="99"/>
        <end position="108"/>
    </location>
</feature>
<accession>A0A0E0LAA5</accession>
<proteinExistence type="predicted"/>
<organism evidence="2">
    <name type="scientific">Oryza punctata</name>
    <name type="common">Red rice</name>
    <dbReference type="NCBI Taxonomy" id="4537"/>
    <lineage>
        <taxon>Eukaryota</taxon>
        <taxon>Viridiplantae</taxon>
        <taxon>Streptophyta</taxon>
        <taxon>Embryophyta</taxon>
        <taxon>Tracheophyta</taxon>
        <taxon>Spermatophyta</taxon>
        <taxon>Magnoliopsida</taxon>
        <taxon>Liliopsida</taxon>
        <taxon>Poales</taxon>
        <taxon>Poaceae</taxon>
        <taxon>BOP clade</taxon>
        <taxon>Oryzoideae</taxon>
        <taxon>Oryzeae</taxon>
        <taxon>Oryzinae</taxon>
        <taxon>Oryza</taxon>
    </lineage>
</organism>
<dbReference type="HOGENOM" id="CLU_2018978_0_0_1"/>
<keyword evidence="3" id="KW-1185">Reference proteome</keyword>
<dbReference type="Proteomes" id="UP000026962">
    <property type="component" value="Chromosome 6"/>
</dbReference>
<reference evidence="2" key="2">
    <citation type="submission" date="2018-05" db="EMBL/GenBank/DDBJ databases">
        <title>OpunRS2 (Oryza punctata Reference Sequence Version 2).</title>
        <authorList>
            <person name="Zhang J."/>
            <person name="Kudrna D."/>
            <person name="Lee S."/>
            <person name="Talag J."/>
            <person name="Welchert J."/>
            <person name="Wing R.A."/>
        </authorList>
    </citation>
    <scope>NUCLEOTIDE SEQUENCE [LARGE SCALE GENOMIC DNA]</scope>
</reference>
<reference evidence="2" key="1">
    <citation type="submission" date="2015-04" db="UniProtKB">
        <authorList>
            <consortium name="EnsemblPlants"/>
        </authorList>
    </citation>
    <scope>IDENTIFICATION</scope>
</reference>
<evidence type="ECO:0000313" key="3">
    <source>
        <dbReference type="Proteomes" id="UP000026962"/>
    </source>
</evidence>
<dbReference type="AlphaFoldDB" id="A0A0E0LAA5"/>
<protein>
    <submittedName>
        <fullName evidence="2">Uncharacterized protein</fullName>
    </submittedName>
</protein>